<reference evidence="9 10" key="1">
    <citation type="submission" date="2020-06" db="EMBL/GenBank/DDBJ databases">
        <title>Genome mining for natural products.</title>
        <authorList>
            <person name="Zhang B."/>
            <person name="Shi J."/>
            <person name="Ge H."/>
        </authorList>
    </citation>
    <scope>NUCLEOTIDE SEQUENCE [LARGE SCALE GENOMIC DNA]</scope>
    <source>
        <strain evidence="9 10">NA02069</strain>
    </source>
</reference>
<evidence type="ECO:0000256" key="4">
    <source>
        <dbReference type="ARBA" id="ARBA00022692"/>
    </source>
</evidence>
<feature type="transmembrane region" description="Helical" evidence="8">
    <location>
        <begin position="88"/>
        <end position="108"/>
    </location>
</feature>
<evidence type="ECO:0000256" key="7">
    <source>
        <dbReference type="ARBA" id="ARBA00024033"/>
    </source>
</evidence>
<evidence type="ECO:0000256" key="1">
    <source>
        <dbReference type="ARBA" id="ARBA00004651"/>
    </source>
</evidence>
<keyword evidence="6 8" id="KW-0472">Membrane</keyword>
<feature type="transmembrane region" description="Helical" evidence="8">
    <location>
        <begin position="197"/>
        <end position="215"/>
    </location>
</feature>
<dbReference type="AlphaFoldDB" id="A0A7H8T7E5"/>
<dbReference type="InterPro" id="IPR018584">
    <property type="entry name" value="GT87"/>
</dbReference>
<evidence type="ECO:0000313" key="10">
    <source>
        <dbReference type="Proteomes" id="UP000509418"/>
    </source>
</evidence>
<accession>A0A7H8T7E5</accession>
<keyword evidence="2" id="KW-1003">Cell membrane</keyword>
<dbReference type="RefSeq" id="WP_176575881.1">
    <property type="nucleotide sequence ID" value="NZ_CBDRGH010000001.1"/>
</dbReference>
<feature type="transmembrane region" description="Helical" evidence="8">
    <location>
        <begin position="12"/>
        <end position="33"/>
    </location>
</feature>
<keyword evidence="10" id="KW-1185">Reference proteome</keyword>
<comment type="subcellular location">
    <subcellularLocation>
        <location evidence="1">Cell membrane</location>
        <topology evidence="1">Multi-pass membrane protein</topology>
    </subcellularLocation>
</comment>
<feature type="transmembrane region" description="Helical" evidence="8">
    <location>
        <begin position="164"/>
        <end position="190"/>
    </location>
</feature>
<comment type="similarity">
    <text evidence="7">Belongs to the glycosyltransferase 87 family.</text>
</comment>
<sequence length="418" mass="43408">MSERKSDISGWLVRPAAWHLWAVLGAVLGAAVARTARLTSDGGMDNAIVVRAARVWLAGGSPYDDPHFLYLPSAVVAAAPWATVPRGVLSVLVPVLVAGCLVGGWVCALRLHGVAPRSRFAALGLIGLAAGFAPFAHLVLLGNWTATAALALPLAVLLVGRGRWVAAGLVLGAAVALKPLLAPMGLLFVFARRWRALAWLAGVPAAASAGAALLLPDPAGFLTRTLPFLLRGDDGFVRLYEASPLAVLPRAGVPATLAALLAFGMAAVGVGCAYRRWRAGDEGPLRPAETAALLMLSAFLVSRPSYDHYLLVVVPLLLAGALKAGSVVRGPWFWLALVPQLPGVTWPYLEAGERRAFRDAVTLCVLAVTLAAHCRRTAARGNDVGHSAGPGRGLVAVMSGTRGYAGGRQQGASQGNPF</sequence>
<keyword evidence="4 8" id="KW-0812">Transmembrane</keyword>
<organism evidence="9 10">
    <name type="scientific">Streptomyces chartreusis</name>
    <dbReference type="NCBI Taxonomy" id="1969"/>
    <lineage>
        <taxon>Bacteria</taxon>
        <taxon>Bacillati</taxon>
        <taxon>Actinomycetota</taxon>
        <taxon>Actinomycetes</taxon>
        <taxon>Kitasatosporales</taxon>
        <taxon>Streptomycetaceae</taxon>
        <taxon>Streptomyces</taxon>
    </lineage>
</organism>
<evidence type="ECO:0000256" key="2">
    <source>
        <dbReference type="ARBA" id="ARBA00022475"/>
    </source>
</evidence>
<protein>
    <submittedName>
        <fullName evidence="9">DUF2029 domain-containing protein</fullName>
    </submittedName>
</protein>
<feature type="transmembrane region" description="Helical" evidence="8">
    <location>
        <begin position="120"/>
        <end position="144"/>
    </location>
</feature>
<evidence type="ECO:0000256" key="8">
    <source>
        <dbReference type="SAM" id="Phobius"/>
    </source>
</evidence>
<name>A0A7H8T7E5_STRCX</name>
<proteinExistence type="inferred from homology"/>
<evidence type="ECO:0000256" key="6">
    <source>
        <dbReference type="ARBA" id="ARBA00023136"/>
    </source>
</evidence>
<feature type="transmembrane region" description="Helical" evidence="8">
    <location>
        <begin position="251"/>
        <end position="273"/>
    </location>
</feature>
<dbReference type="Pfam" id="PF09594">
    <property type="entry name" value="GT87"/>
    <property type="match status" value="1"/>
</dbReference>
<dbReference type="EMBL" id="CP056041">
    <property type="protein sequence ID" value="QKZ19409.1"/>
    <property type="molecule type" value="Genomic_DNA"/>
</dbReference>
<keyword evidence="5 8" id="KW-1133">Transmembrane helix</keyword>
<dbReference type="GO" id="GO:0005886">
    <property type="term" value="C:plasma membrane"/>
    <property type="evidence" value="ECO:0007669"/>
    <property type="project" value="UniProtKB-SubCell"/>
</dbReference>
<gene>
    <name evidence="9" type="ORF">HUT05_19775</name>
</gene>
<dbReference type="Proteomes" id="UP000509418">
    <property type="component" value="Chromosome"/>
</dbReference>
<keyword evidence="3" id="KW-0808">Transferase</keyword>
<evidence type="ECO:0000256" key="5">
    <source>
        <dbReference type="ARBA" id="ARBA00022989"/>
    </source>
</evidence>
<evidence type="ECO:0000256" key="3">
    <source>
        <dbReference type="ARBA" id="ARBA00022679"/>
    </source>
</evidence>
<evidence type="ECO:0000313" key="9">
    <source>
        <dbReference type="EMBL" id="QKZ19409.1"/>
    </source>
</evidence>
<dbReference type="GO" id="GO:0016758">
    <property type="term" value="F:hexosyltransferase activity"/>
    <property type="evidence" value="ECO:0007669"/>
    <property type="project" value="InterPro"/>
</dbReference>